<keyword evidence="7 13" id="KW-0460">Magnesium</keyword>
<keyword evidence="6 13" id="KW-0479">Metal-binding</keyword>
<evidence type="ECO:0000256" key="11">
    <source>
        <dbReference type="ARBA" id="ARBA00055939"/>
    </source>
</evidence>
<evidence type="ECO:0000259" key="17">
    <source>
        <dbReference type="Pfam" id="PF00408"/>
    </source>
</evidence>
<dbReference type="Pfam" id="PF00408">
    <property type="entry name" value="PGM_PMM_IV"/>
    <property type="match status" value="1"/>
</dbReference>
<evidence type="ECO:0000256" key="15">
    <source>
        <dbReference type="PIRSR" id="PIRSR016408-2"/>
    </source>
</evidence>
<dbReference type="InterPro" id="IPR036900">
    <property type="entry name" value="A-D-PHexomutase_C_sf"/>
</dbReference>
<evidence type="ECO:0000256" key="16">
    <source>
        <dbReference type="PIRSR" id="PIRSR016408-3"/>
    </source>
</evidence>
<evidence type="ECO:0000313" key="21">
    <source>
        <dbReference type="EMBL" id="KAK1682115.1"/>
    </source>
</evidence>
<dbReference type="InterPro" id="IPR049023">
    <property type="entry name" value="AMG1_II"/>
</dbReference>
<feature type="domain" description="Alpha-D-phosphohexomutase alpha/beta/alpha" evidence="18">
    <location>
        <begin position="60"/>
        <end position="93"/>
    </location>
</feature>
<feature type="binding site" evidence="16">
    <location>
        <position position="289"/>
    </location>
    <ligand>
        <name>Mg(2+)</name>
        <dbReference type="ChEBI" id="CHEBI:18420"/>
    </ligand>
</feature>
<sequence>MADPGGEQRAALLAAASLFPVPDGAKFSYGTAGFRAEGSTMAPAVCRAGIVAALRSVKLGGAAVGLVITASHNPVGDNGVKIVDADGGMMSQAWEPFSDALANAPTPDALLQLVLQFAKDEGITLGEGHSAQVLLARDTRPTGEYLLDVATKGINAIVGSVALDMGILTTPQLHWMVRNKNRGLKSSEEDYFTQITESFRHLLELTPDDKGGDKLMEKLIVDGANGIGGLKLEEIKPKLARLDIVVRNSGKEGEGILNERCGADFVQKEKVHPLGFAPNDVGVRCASFDGDADRLVYFRITSPSSTTIDLVDGDKILSLFVLFIREQLDIVNGKDSQDNQALPTRFGVVQTAYANGASTEFLKNLGLEVVFTSTGVKYLHKKALEYDIGIYFEANGHGTVLFADEFVSRLESLASELSSKAAGSPQHQAALRLLATTQLINQAVGDALSGMLLVEAVLQHKRWTLQNWCDIYTDLPSKQLKVKVKDRASIVTTDAERKVCQPSGLQELIDREVANYSQGRCFVRPSGTEDVVRVYAEASTVEAADSLAKSVAQLVERILG</sequence>
<protein>
    <recommendedName>
        <fullName evidence="12 13">Phosphoacetylglucosamine mutase</fullName>
        <shortName evidence="13">PAGM</shortName>
        <ecNumber evidence="4 13">5.4.2.3</ecNumber>
    </recommendedName>
    <alternativeName>
        <fullName evidence="10 13">Acetylglucosamine phosphomutase</fullName>
    </alternativeName>
    <alternativeName>
        <fullName evidence="9 13">N-acetylglucosamine-phosphate mutase</fullName>
    </alternativeName>
</protein>
<dbReference type="SUPFAM" id="SSF53738">
    <property type="entry name" value="Phosphoglucomutase, first 3 domains"/>
    <property type="match status" value="4"/>
</dbReference>
<feature type="domain" description="Alpha-D-phosphohexomutase C-terminal" evidence="17">
    <location>
        <begin position="481"/>
        <end position="553"/>
    </location>
</feature>
<keyword evidence="22" id="KW-1185">Reference proteome</keyword>
<dbReference type="Gene3D" id="3.40.120.10">
    <property type="entry name" value="Alpha-D-Glucose-1,6-Bisphosphate, subunit A, domain 3"/>
    <property type="match status" value="3"/>
</dbReference>
<comment type="pathway">
    <text evidence="2 13">Nucleotide-sugar biosynthesis; UDP-N-acetyl-alpha-D-glucosamine biosynthesis; N-acetyl-alpha-D-glucosamine 1-phosphate from alpha-D-glucosamine 6-phosphate (route I): step 2/2.</text>
</comment>
<evidence type="ECO:0000256" key="10">
    <source>
        <dbReference type="ARBA" id="ARBA00032065"/>
    </source>
</evidence>
<dbReference type="GO" id="GO:0005975">
    <property type="term" value="P:carbohydrate metabolic process"/>
    <property type="evidence" value="ECO:0007669"/>
    <property type="project" value="InterPro"/>
</dbReference>
<evidence type="ECO:0000256" key="14">
    <source>
        <dbReference type="PIRSR" id="PIRSR016408-1"/>
    </source>
</evidence>
<dbReference type="EC" id="5.4.2.3" evidence="4 13"/>
<dbReference type="InterPro" id="IPR005843">
    <property type="entry name" value="A-D-PHexomutase_C"/>
</dbReference>
<dbReference type="Pfam" id="PF21404">
    <property type="entry name" value="AMG1_III"/>
    <property type="match status" value="1"/>
</dbReference>
<evidence type="ECO:0000256" key="6">
    <source>
        <dbReference type="ARBA" id="ARBA00022723"/>
    </source>
</evidence>
<dbReference type="SUPFAM" id="SSF55957">
    <property type="entry name" value="Phosphoglucomutase, C-terminal domain"/>
    <property type="match status" value="1"/>
</dbReference>
<evidence type="ECO:0000256" key="12">
    <source>
        <dbReference type="ARBA" id="ARBA00070218"/>
    </source>
</evidence>
<dbReference type="CDD" id="cd03086">
    <property type="entry name" value="PGM3"/>
    <property type="match status" value="1"/>
</dbReference>
<keyword evidence="5" id="KW-0597">Phosphoprotein</keyword>
<dbReference type="GO" id="GO:0004610">
    <property type="term" value="F:phosphoacetylglucosamine mutase activity"/>
    <property type="evidence" value="ECO:0007669"/>
    <property type="project" value="UniProtKB-UniRule"/>
</dbReference>
<dbReference type="InterPro" id="IPR049022">
    <property type="entry name" value="AMG1_III"/>
</dbReference>
<reference evidence="21" key="1">
    <citation type="submission" date="2023-07" db="EMBL/GenBank/DDBJ databases">
        <title>A chromosome-level genome assembly of Lolium multiflorum.</title>
        <authorList>
            <person name="Chen Y."/>
            <person name="Copetti D."/>
            <person name="Kolliker R."/>
            <person name="Studer B."/>
        </authorList>
    </citation>
    <scope>NUCLEOTIDE SEQUENCE</scope>
    <source>
        <strain evidence="21">02402/16</strain>
        <tissue evidence="21">Leaf</tissue>
    </source>
</reference>
<organism evidence="21 22">
    <name type="scientific">Lolium multiflorum</name>
    <name type="common">Italian ryegrass</name>
    <name type="synonym">Lolium perenne subsp. multiflorum</name>
    <dbReference type="NCBI Taxonomy" id="4521"/>
    <lineage>
        <taxon>Eukaryota</taxon>
        <taxon>Viridiplantae</taxon>
        <taxon>Streptophyta</taxon>
        <taxon>Embryophyta</taxon>
        <taxon>Tracheophyta</taxon>
        <taxon>Spermatophyta</taxon>
        <taxon>Magnoliopsida</taxon>
        <taxon>Liliopsida</taxon>
        <taxon>Poales</taxon>
        <taxon>Poaceae</taxon>
        <taxon>BOP clade</taxon>
        <taxon>Pooideae</taxon>
        <taxon>Poodae</taxon>
        <taxon>Poeae</taxon>
        <taxon>Poeae Chloroplast Group 2 (Poeae type)</taxon>
        <taxon>Loliodinae</taxon>
        <taxon>Loliinae</taxon>
        <taxon>Lolium</taxon>
    </lineage>
</organism>
<dbReference type="Proteomes" id="UP001231189">
    <property type="component" value="Unassembled WGS sequence"/>
</dbReference>
<feature type="domain" description="Phosphoacetylglucosamine mutase AMG1" evidence="19">
    <location>
        <begin position="312"/>
        <end position="463"/>
    </location>
</feature>
<dbReference type="InterPro" id="IPR016055">
    <property type="entry name" value="A-D-PHexomutase_a/b/a-I/II/III"/>
</dbReference>
<feature type="domain" description="Phosphoacetylglucosamine mutase AMG1" evidence="20">
    <location>
        <begin position="187"/>
        <end position="296"/>
    </location>
</feature>
<evidence type="ECO:0000256" key="5">
    <source>
        <dbReference type="ARBA" id="ARBA00022553"/>
    </source>
</evidence>
<proteinExistence type="inferred from homology"/>
<keyword evidence="8 13" id="KW-0413">Isomerase</keyword>
<evidence type="ECO:0000259" key="19">
    <source>
        <dbReference type="Pfam" id="PF21404"/>
    </source>
</evidence>
<dbReference type="InterPro" id="IPR005844">
    <property type="entry name" value="A-D-PHexomutase_a/b/a-I"/>
</dbReference>
<dbReference type="AlphaFoldDB" id="A0AAD8TFT4"/>
<comment type="similarity">
    <text evidence="3 13">Belongs to the phosphohexose mutase family.</text>
</comment>
<evidence type="ECO:0000256" key="9">
    <source>
        <dbReference type="ARBA" id="ARBA00031926"/>
    </source>
</evidence>
<evidence type="ECO:0000256" key="8">
    <source>
        <dbReference type="ARBA" id="ARBA00023235"/>
    </source>
</evidence>
<dbReference type="PROSITE" id="PS00710">
    <property type="entry name" value="PGM_PMM"/>
    <property type="match status" value="1"/>
</dbReference>
<evidence type="ECO:0000313" key="22">
    <source>
        <dbReference type="Proteomes" id="UP001231189"/>
    </source>
</evidence>
<dbReference type="PANTHER" id="PTHR45955:SF1">
    <property type="entry name" value="PHOSPHOACETYLGLUCOSAMINE MUTASE"/>
    <property type="match status" value="1"/>
</dbReference>
<gene>
    <name evidence="21" type="ORF">QYE76_042963</name>
</gene>
<feature type="binding site" evidence="16">
    <location>
        <position position="293"/>
    </location>
    <ligand>
        <name>Mg(2+)</name>
        <dbReference type="ChEBI" id="CHEBI:18420"/>
    </ligand>
</feature>
<comment type="cofactor">
    <cofactor evidence="13 16">
        <name>Mg(2+)</name>
        <dbReference type="ChEBI" id="CHEBI:18420"/>
    </cofactor>
    <text evidence="13 16">Binds 1 Mg(2+) ion per subunit.</text>
</comment>
<dbReference type="GO" id="GO:0006048">
    <property type="term" value="P:UDP-N-acetylglucosamine biosynthetic process"/>
    <property type="evidence" value="ECO:0007669"/>
    <property type="project" value="UniProtKB-UniRule"/>
</dbReference>
<feature type="binding site" evidence="15">
    <location>
        <begin position="524"/>
        <end position="528"/>
    </location>
    <ligand>
        <name>substrate</name>
    </ligand>
</feature>
<evidence type="ECO:0000256" key="2">
    <source>
        <dbReference type="ARBA" id="ARBA00004865"/>
    </source>
</evidence>
<feature type="binding site" description="via phosphate group" evidence="16">
    <location>
        <position position="71"/>
    </location>
    <ligand>
        <name>Mg(2+)</name>
        <dbReference type="ChEBI" id="CHEBI:18420"/>
    </ligand>
</feature>
<dbReference type="GO" id="GO:0000287">
    <property type="term" value="F:magnesium ion binding"/>
    <property type="evidence" value="ECO:0007669"/>
    <property type="project" value="InterPro"/>
</dbReference>
<dbReference type="Gene3D" id="3.30.310.50">
    <property type="entry name" value="Alpha-D-phosphohexomutase, C-terminal domain"/>
    <property type="match status" value="1"/>
</dbReference>
<comment type="catalytic activity">
    <reaction evidence="1 13">
        <text>N-acetyl-alpha-D-glucosamine 1-phosphate = N-acetyl-D-glucosamine 6-phosphate</text>
        <dbReference type="Rhea" id="RHEA:23804"/>
        <dbReference type="ChEBI" id="CHEBI:57513"/>
        <dbReference type="ChEBI" id="CHEBI:57776"/>
        <dbReference type="EC" id="5.4.2.3"/>
    </reaction>
</comment>
<evidence type="ECO:0000259" key="20">
    <source>
        <dbReference type="Pfam" id="PF21405"/>
    </source>
</evidence>
<feature type="active site" description="Phosphoserine intermediate" evidence="14">
    <location>
        <position position="71"/>
    </location>
</feature>
<evidence type="ECO:0000256" key="4">
    <source>
        <dbReference type="ARBA" id="ARBA00012731"/>
    </source>
</evidence>
<dbReference type="FunFam" id="3.30.310.50:FF:000003">
    <property type="entry name" value="Phosphoacetylglucosamine mutase"/>
    <property type="match status" value="1"/>
</dbReference>
<comment type="caution">
    <text evidence="21">The sequence shown here is derived from an EMBL/GenBank/DDBJ whole genome shotgun (WGS) entry which is preliminary data.</text>
</comment>
<evidence type="ECO:0000256" key="3">
    <source>
        <dbReference type="ARBA" id="ARBA00010231"/>
    </source>
</evidence>
<dbReference type="Pfam" id="PF02878">
    <property type="entry name" value="PGM_PMM_I"/>
    <property type="match status" value="1"/>
</dbReference>
<dbReference type="FunFam" id="3.40.120.10:FF:000013">
    <property type="entry name" value="Phosphoacetylglucosamine mutase"/>
    <property type="match status" value="1"/>
</dbReference>
<feature type="binding site" evidence="15">
    <location>
        <position position="533"/>
    </location>
    <ligand>
        <name>substrate</name>
    </ligand>
</feature>
<evidence type="ECO:0000256" key="1">
    <source>
        <dbReference type="ARBA" id="ARBA00000558"/>
    </source>
</evidence>
<comment type="function">
    <text evidence="11 13">Interconverts GlcNAc-6-P and GlcNAc-1-P.</text>
</comment>
<dbReference type="PANTHER" id="PTHR45955">
    <property type="entry name" value="PHOSPHOACETYLGLUCOSAMINE MUTASE"/>
    <property type="match status" value="1"/>
</dbReference>
<dbReference type="EMBL" id="JAUUTY010000002">
    <property type="protein sequence ID" value="KAK1682115.1"/>
    <property type="molecule type" value="Genomic_DNA"/>
</dbReference>
<evidence type="ECO:0000256" key="13">
    <source>
        <dbReference type="PIRNR" id="PIRNR016408"/>
    </source>
</evidence>
<feature type="binding site" evidence="15">
    <location>
        <begin position="393"/>
        <end position="395"/>
    </location>
    <ligand>
        <name>substrate</name>
    </ligand>
</feature>
<dbReference type="PIRSF" id="PIRSF016408">
    <property type="entry name" value="PAGM"/>
    <property type="match status" value="1"/>
</dbReference>
<evidence type="ECO:0000256" key="7">
    <source>
        <dbReference type="ARBA" id="ARBA00022842"/>
    </source>
</evidence>
<dbReference type="FunFam" id="3.40.120.10:FF:000054">
    <property type="entry name" value="Phosphoacetylglucosamine mutase"/>
    <property type="match status" value="1"/>
</dbReference>
<name>A0AAD8TFT4_LOLMU</name>
<dbReference type="InterPro" id="IPR016657">
    <property type="entry name" value="PAGM"/>
</dbReference>
<evidence type="ECO:0000259" key="18">
    <source>
        <dbReference type="Pfam" id="PF02878"/>
    </source>
</evidence>
<dbReference type="Pfam" id="PF21405">
    <property type="entry name" value="AMG1_II"/>
    <property type="match status" value="1"/>
</dbReference>
<accession>A0AAD8TFT4</accession>
<dbReference type="InterPro" id="IPR016066">
    <property type="entry name" value="A-D-PHexomutase_CS"/>
</dbReference>
<feature type="binding site" evidence="16">
    <location>
        <position position="291"/>
    </location>
    <ligand>
        <name>Mg(2+)</name>
        <dbReference type="ChEBI" id="CHEBI:18420"/>
    </ligand>
</feature>